<dbReference type="Gene3D" id="3.30.70.260">
    <property type="match status" value="1"/>
</dbReference>
<proteinExistence type="inferred from homology"/>
<dbReference type="SUPFAM" id="SSF117991">
    <property type="entry name" value="YbeD/HP0495-like"/>
    <property type="match status" value="1"/>
</dbReference>
<accession>A0ABQ4Q111</accession>
<dbReference type="NCBIfam" id="NF002533">
    <property type="entry name" value="PRK02047.1"/>
    <property type="match status" value="1"/>
</dbReference>
<reference evidence="3 4" key="1">
    <citation type="journal article" date="2022" name="Int. J. Syst. Evol. Microbiol.">
        <title>Noviherbaspirillum aridicola sp. nov., isolated from an arid soil in Pakistan.</title>
        <authorList>
            <person name="Khan I.U."/>
            <person name="Saqib M."/>
            <person name="Amin A."/>
            <person name="Hussain F."/>
            <person name="Li L."/>
            <person name="Liu Y.H."/>
            <person name="Fang B.Z."/>
            <person name="Ahmed I."/>
            <person name="Li W.J."/>
        </authorList>
    </citation>
    <scope>NUCLEOTIDE SEQUENCE [LARGE SCALE GENOMIC DNA]</scope>
    <source>
        <strain evidence="3 4">NCCP-691</strain>
    </source>
</reference>
<evidence type="ECO:0000256" key="1">
    <source>
        <dbReference type="ARBA" id="ARBA00008460"/>
    </source>
</evidence>
<dbReference type="InterPro" id="IPR027471">
    <property type="entry name" value="YbeD-like_sf"/>
</dbReference>
<name>A0ABQ4Q111_9BURK</name>
<dbReference type="InterPro" id="IPR007454">
    <property type="entry name" value="UPF0250_YbeD-like"/>
</dbReference>
<keyword evidence="4" id="KW-1185">Reference proteome</keyword>
<comment type="similarity">
    <text evidence="1 2">Belongs to the UPF0250 family.</text>
</comment>
<dbReference type="EMBL" id="BPMK01000003">
    <property type="protein sequence ID" value="GIZ50736.1"/>
    <property type="molecule type" value="Genomic_DNA"/>
</dbReference>
<dbReference type="Pfam" id="PF04359">
    <property type="entry name" value="DUF493"/>
    <property type="match status" value="1"/>
</dbReference>
<organism evidence="3 4">
    <name type="scientific">Noviherbaspirillum aridicola</name>
    <dbReference type="NCBI Taxonomy" id="2849687"/>
    <lineage>
        <taxon>Bacteria</taxon>
        <taxon>Pseudomonadati</taxon>
        <taxon>Pseudomonadota</taxon>
        <taxon>Betaproteobacteria</taxon>
        <taxon>Burkholderiales</taxon>
        <taxon>Oxalobacteraceae</taxon>
        <taxon>Noviherbaspirillum</taxon>
    </lineage>
</organism>
<gene>
    <name evidence="3" type="ORF">NCCP691_07500</name>
</gene>
<evidence type="ECO:0000313" key="3">
    <source>
        <dbReference type="EMBL" id="GIZ50736.1"/>
    </source>
</evidence>
<dbReference type="Proteomes" id="UP000887222">
    <property type="component" value="Unassembled WGS sequence"/>
</dbReference>
<sequence>MPSSAARRGNRVARHTIMTTPTDTLIEYPSDFPIKIMGLMQDNFAETMVEVVTRHDPDFHAGKMEMRPSSKGTYLSLTVTVVATSREQLDNLYRELSSHPMVKVVL</sequence>
<dbReference type="HAMAP" id="MF_00659">
    <property type="entry name" value="UPF0250"/>
    <property type="match status" value="1"/>
</dbReference>
<dbReference type="PANTHER" id="PTHR38036:SF1">
    <property type="entry name" value="UPF0250 PROTEIN YBED"/>
    <property type="match status" value="1"/>
</dbReference>
<evidence type="ECO:0000313" key="4">
    <source>
        <dbReference type="Proteomes" id="UP000887222"/>
    </source>
</evidence>
<dbReference type="PANTHER" id="PTHR38036">
    <property type="entry name" value="UPF0250 PROTEIN YBED"/>
    <property type="match status" value="1"/>
</dbReference>
<evidence type="ECO:0000256" key="2">
    <source>
        <dbReference type="HAMAP-Rule" id="MF_00659"/>
    </source>
</evidence>
<comment type="caution">
    <text evidence="3">The sequence shown here is derived from an EMBL/GenBank/DDBJ whole genome shotgun (WGS) entry which is preliminary data.</text>
</comment>
<protein>
    <recommendedName>
        <fullName evidence="2">UPF0250 protein NCCP691_07500</fullName>
    </recommendedName>
</protein>